<evidence type="ECO:0000256" key="1">
    <source>
        <dbReference type="ARBA" id="ARBA00005662"/>
    </source>
</evidence>
<proteinExistence type="inferred from homology"/>
<dbReference type="KEGG" id="auh:AWM75_00630"/>
<protein>
    <submittedName>
        <fullName evidence="3">Uncharacterized protein</fullName>
    </submittedName>
</protein>
<organism evidence="3 4">
    <name type="scientific">Aerococcus urinaehominis</name>
    <dbReference type="NCBI Taxonomy" id="128944"/>
    <lineage>
        <taxon>Bacteria</taxon>
        <taxon>Bacillati</taxon>
        <taxon>Bacillota</taxon>
        <taxon>Bacilli</taxon>
        <taxon>Lactobacillales</taxon>
        <taxon>Aerococcaceae</taxon>
        <taxon>Aerococcus</taxon>
    </lineage>
</organism>
<dbReference type="SUPFAM" id="SSF56300">
    <property type="entry name" value="Metallo-dependent phosphatases"/>
    <property type="match status" value="1"/>
</dbReference>
<dbReference type="STRING" id="128944.AWM75_00630"/>
<dbReference type="Pfam" id="PF09587">
    <property type="entry name" value="PGA_cap"/>
    <property type="match status" value="1"/>
</dbReference>
<dbReference type="PANTHER" id="PTHR33393:SF12">
    <property type="entry name" value="CAPSULE BIOSYNTHESIS PROTEIN CAPA"/>
    <property type="match status" value="1"/>
</dbReference>
<dbReference type="PANTHER" id="PTHR33393">
    <property type="entry name" value="POLYGLUTAMINE SYNTHESIS ACCESSORY PROTEIN RV0574C-RELATED"/>
    <property type="match status" value="1"/>
</dbReference>
<dbReference type="InterPro" id="IPR029052">
    <property type="entry name" value="Metallo-depent_PP-like"/>
</dbReference>
<feature type="region of interest" description="Disordered" evidence="2">
    <location>
        <begin position="34"/>
        <end position="64"/>
    </location>
</feature>
<evidence type="ECO:0000313" key="4">
    <source>
        <dbReference type="Proteomes" id="UP000062260"/>
    </source>
</evidence>
<dbReference type="InterPro" id="IPR052169">
    <property type="entry name" value="CW_Biosynth-Accessory"/>
</dbReference>
<evidence type="ECO:0000313" key="3">
    <source>
        <dbReference type="EMBL" id="AMB98586.1"/>
    </source>
</evidence>
<comment type="similarity">
    <text evidence="1">Belongs to the CapA family.</text>
</comment>
<dbReference type="RefSeq" id="WP_067977245.1">
    <property type="nucleotide sequence ID" value="NZ_CP014163.1"/>
</dbReference>
<dbReference type="InterPro" id="IPR019079">
    <property type="entry name" value="Capsule_synth_CapA"/>
</dbReference>
<dbReference type="SMART" id="SM00854">
    <property type="entry name" value="PGA_cap"/>
    <property type="match status" value="1"/>
</dbReference>
<gene>
    <name evidence="3" type="ORF">AWM75_00630</name>
</gene>
<dbReference type="EMBL" id="CP014163">
    <property type="protein sequence ID" value="AMB98586.1"/>
    <property type="molecule type" value="Genomic_DNA"/>
</dbReference>
<dbReference type="CDD" id="cd07381">
    <property type="entry name" value="MPP_CapA"/>
    <property type="match status" value="1"/>
</dbReference>
<dbReference type="Proteomes" id="UP000062260">
    <property type="component" value="Chromosome"/>
</dbReference>
<dbReference type="OrthoDB" id="9810906at2"/>
<sequence length="415" mass="46600">MKKFLQGLAGIGLAMLVVSLLVVGLGWSLNLRPDPTDLSNNSRETRSVSSTNEEGQAKTSQAAPADERRLSFYGVGDNLIHQEIFTEAQQADGSYDFDYLYTEVKDQIQAADIAYINQETIIGGDELGISGYPDFNTPEDMRQSVVKAGFDLVNGANNHTMDRGGTGAENTLDLWDEYADQVIYLGIYRSQDDRDRIRVIDKNGIKLAVMTYTYGTNGIPLDMPWRTNLIDEDPMRHDVAQAKQEADAVMVLMHWGDEYAMTLNQDQVYYSQLLADLGVDVVVGTHTHNLQGVDWLDRPDGKQMLVTYSLGNFVCAPYYPINGLGGAIKFDIVKTDGQVHLEKVELQPVVTHFDRTKGQHGNFKIYNLQDYPADKIALNGHQLDYAFYYDYVRQMVKPEFLNEEVLAGMKAYLDE</sequence>
<feature type="compositionally biased region" description="Polar residues" evidence="2">
    <location>
        <begin position="37"/>
        <end position="62"/>
    </location>
</feature>
<dbReference type="AlphaFoldDB" id="A0A109RGD0"/>
<dbReference type="Gene3D" id="3.60.21.10">
    <property type="match status" value="1"/>
</dbReference>
<reference evidence="4" key="2">
    <citation type="submission" date="2016-01" db="EMBL/GenBank/DDBJ databases">
        <title>Six Aerococcus type strain genome sequencing and assembly using PacBio and Illumina Hiseq.</title>
        <authorList>
            <person name="Carkaci D."/>
            <person name="Dargis R."/>
            <person name="Nielsen X.C."/>
            <person name="Skovgaard O."/>
            <person name="Fuursted K."/>
            <person name="Christensen J.J."/>
        </authorList>
    </citation>
    <scope>NUCLEOTIDE SEQUENCE [LARGE SCALE GENOMIC DNA]</scope>
    <source>
        <strain evidence="4">CCUG42038B</strain>
    </source>
</reference>
<reference evidence="3 4" key="1">
    <citation type="journal article" date="2016" name="Genome Announc.">
        <title>Complete Genome Sequences of Aerococcus christensenii CCUG 28831T, Aerococcus sanguinicola CCUG 43001T, Aerococcus urinae CCUG 36881T, Aerococcus urinaeequi CCUG 28094T, Aerococcus urinaehominis CCUG 42038 BT, and Aerococcus viridans CCUG 4311T.</title>
        <authorList>
            <person name="Carkaci D."/>
            <person name="Dargis R."/>
            <person name="Nielsen X.C."/>
            <person name="Skovgaard O."/>
            <person name="Fuursted K."/>
            <person name="Christensen J.J."/>
        </authorList>
    </citation>
    <scope>NUCLEOTIDE SEQUENCE [LARGE SCALE GENOMIC DNA]</scope>
    <source>
        <strain evidence="3 4">CCUG42038B</strain>
    </source>
</reference>
<accession>A0A109RGD0</accession>
<evidence type="ECO:0000256" key="2">
    <source>
        <dbReference type="SAM" id="MobiDB-lite"/>
    </source>
</evidence>
<name>A0A109RGD0_9LACT</name>
<keyword evidence="4" id="KW-1185">Reference proteome</keyword>